<evidence type="ECO:0000313" key="3">
    <source>
        <dbReference type="Proteomes" id="UP000214566"/>
    </source>
</evidence>
<evidence type="ECO:0000259" key="1">
    <source>
        <dbReference type="Pfam" id="PF12281"/>
    </source>
</evidence>
<dbReference type="RefSeq" id="WP_094159858.1">
    <property type="nucleotide sequence ID" value="NZ_LT592170.1"/>
</dbReference>
<gene>
    <name evidence="2" type="ORF">THIARS_60349</name>
</gene>
<dbReference type="AlphaFoldDB" id="A0A238D2Y8"/>
<accession>A0A238D2Y8</accession>
<organism evidence="2 3">
    <name type="scientific">Thiomonas delicata</name>
    <name type="common">Thiomonas cuprina</name>
    <dbReference type="NCBI Taxonomy" id="364030"/>
    <lineage>
        <taxon>Bacteria</taxon>
        <taxon>Pseudomonadati</taxon>
        <taxon>Pseudomonadota</taxon>
        <taxon>Betaproteobacteria</taxon>
        <taxon>Burkholderiales</taxon>
        <taxon>Thiomonas</taxon>
    </lineage>
</organism>
<dbReference type="Proteomes" id="UP000214566">
    <property type="component" value="Unassembled WGS sequence"/>
</dbReference>
<dbReference type="InterPro" id="IPR058575">
    <property type="entry name" value="NTP_transf_8_dom"/>
</dbReference>
<reference evidence="2 3" key="1">
    <citation type="submission" date="2016-06" db="EMBL/GenBank/DDBJ databases">
        <authorList>
            <person name="Kjaerup R.B."/>
            <person name="Dalgaard T.S."/>
            <person name="Juul-Madsen H.R."/>
        </authorList>
    </citation>
    <scope>NUCLEOTIDE SEQUENCE [LARGE SCALE GENOMIC DNA]</scope>
    <source>
        <strain evidence="2 3">DSM 16361</strain>
    </source>
</reference>
<name>A0A238D2Y8_THIDL</name>
<keyword evidence="3" id="KW-1185">Reference proteome</keyword>
<sequence length="353" mass="37911">MHAFALYRVHEQAYSTLFASLAQSAATQEQVLLGAPGTIIEHKRGAHVYFARQFMSPEGKRCEETLGGTARDPDVLQRVQTMRQRMERSHGLIARIRELGRLGFQLADNKTCATVGVLYNHGLFAAGAVLVGSHAYAVLLNMLGIQAVAYRTEDVDIARGHPLALAGVPDDGLLGMLRQTGIAFVEVPGLHPAEPATSFTQIGPSRFHVDLLVPARTQDFATVPVPELRAHATALPYLGYLLENTQMSVLLARHGAVPVRIPDAARFALHKLVVARMRPAAMHAKASKDLQQAATLLAMLAEQRPGDIEDACQALPSAARAKARGALSFVKSLLQNAHPAAIEALQAGLSAKA</sequence>
<protein>
    <recommendedName>
        <fullName evidence="1">Nucleotidyltransferase-like domain-containing protein</fullName>
    </recommendedName>
</protein>
<feature type="domain" description="Nucleotidyltransferase-like" evidence="1">
    <location>
        <begin position="113"/>
        <end position="313"/>
    </location>
</feature>
<proteinExistence type="predicted"/>
<evidence type="ECO:0000313" key="2">
    <source>
        <dbReference type="EMBL" id="SBP87636.1"/>
    </source>
</evidence>
<dbReference type="Pfam" id="PF12281">
    <property type="entry name" value="NTP_transf_8"/>
    <property type="match status" value="1"/>
</dbReference>
<dbReference type="EMBL" id="FLMQ01000055">
    <property type="protein sequence ID" value="SBP87636.1"/>
    <property type="molecule type" value="Genomic_DNA"/>
</dbReference>
<dbReference type="OrthoDB" id="5953769at2"/>